<proteinExistence type="predicted"/>
<accession>A0A9J6C131</accession>
<evidence type="ECO:0000313" key="1">
    <source>
        <dbReference type="EMBL" id="KAG5675751.1"/>
    </source>
</evidence>
<gene>
    <name evidence="1" type="ORF">PVAND_005629</name>
</gene>
<keyword evidence="2" id="KW-1185">Reference proteome</keyword>
<sequence length="517" mass="59746">MNQSEDQFDIDGNNSKIEKVIDILSYDESLNYLYDESTKQEVDEILTQLGFQSLIPIFEIEKVDMYVFEQLDYDTIYGILKSFPWGIRRRFAIAYTEWKNNIFKKKSNCQLTVSQSSRDQINQNVTDASLAYILHNTDEGKEFLEQFNGTPNVLSLSEKRKLAATVINFYIEQGIVLSKKEVETLSKSIENYFPSESALEYCNANTGILYNRSKNSTNKYRKKGILEQPNSQKKIKLEVVKPLEAIENFSAHELDADTYIKANPLIPLQEIVNFWETSYRVRRHKMQQLKSFAEIIEQYKSFIRSDGWILVNSDFGKIIPNTNFHEKWIQNKAILFNVLKNNVSNALIKERFFSDNETNENSKSLGIIYGLNAFLYASGARKDPTSSKGKKIKDTILDSVQTMIIICKNQEAMQSDLLYIQKVLKEKGQTMQPLIVAFGINEKNLSNDFLIVFGNNFYKFSNFDKALEILLKLFYVFDLSFPAASHSVYCFLCSFFLEAKVEISYKVQSLINMLKAK</sequence>
<dbReference type="Proteomes" id="UP001107558">
    <property type="component" value="Chromosome 2"/>
</dbReference>
<evidence type="ECO:0000313" key="2">
    <source>
        <dbReference type="Proteomes" id="UP001107558"/>
    </source>
</evidence>
<dbReference type="AlphaFoldDB" id="A0A9J6C131"/>
<dbReference type="EMBL" id="JADBJN010000002">
    <property type="protein sequence ID" value="KAG5675751.1"/>
    <property type="molecule type" value="Genomic_DNA"/>
</dbReference>
<organism evidence="1 2">
    <name type="scientific">Polypedilum vanderplanki</name>
    <name type="common">Sleeping chironomid midge</name>
    <dbReference type="NCBI Taxonomy" id="319348"/>
    <lineage>
        <taxon>Eukaryota</taxon>
        <taxon>Metazoa</taxon>
        <taxon>Ecdysozoa</taxon>
        <taxon>Arthropoda</taxon>
        <taxon>Hexapoda</taxon>
        <taxon>Insecta</taxon>
        <taxon>Pterygota</taxon>
        <taxon>Neoptera</taxon>
        <taxon>Endopterygota</taxon>
        <taxon>Diptera</taxon>
        <taxon>Nematocera</taxon>
        <taxon>Chironomoidea</taxon>
        <taxon>Chironomidae</taxon>
        <taxon>Chironominae</taxon>
        <taxon>Polypedilum</taxon>
        <taxon>Polypedilum</taxon>
    </lineage>
</organism>
<reference evidence="1" key="1">
    <citation type="submission" date="2021-03" db="EMBL/GenBank/DDBJ databases">
        <title>Chromosome level genome of the anhydrobiotic midge Polypedilum vanderplanki.</title>
        <authorList>
            <person name="Yoshida Y."/>
            <person name="Kikawada T."/>
            <person name="Gusev O."/>
        </authorList>
    </citation>
    <scope>NUCLEOTIDE SEQUENCE</scope>
    <source>
        <strain evidence="1">NIAS01</strain>
        <tissue evidence="1">Whole body or cell culture</tissue>
    </source>
</reference>
<name>A0A9J6C131_POLVA</name>
<protein>
    <submittedName>
        <fullName evidence="1">Uncharacterized protein</fullName>
    </submittedName>
</protein>
<dbReference type="OrthoDB" id="3598281at2759"/>
<comment type="caution">
    <text evidence="1">The sequence shown here is derived from an EMBL/GenBank/DDBJ whole genome shotgun (WGS) entry which is preliminary data.</text>
</comment>